<dbReference type="Pfam" id="PF02668">
    <property type="entry name" value="TauD"/>
    <property type="match status" value="1"/>
</dbReference>
<feature type="binding site" evidence="7">
    <location>
        <position position="285"/>
    </location>
    <ligand>
        <name>2-oxoglutarate</name>
        <dbReference type="ChEBI" id="CHEBI:16810"/>
    </ligand>
</feature>
<feature type="domain" description="TauD/TfdA-like" evidence="9">
    <location>
        <begin position="96"/>
        <end position="290"/>
    </location>
</feature>
<dbReference type="SUPFAM" id="SSF51197">
    <property type="entry name" value="Clavaminate synthase-like"/>
    <property type="match status" value="1"/>
</dbReference>
<dbReference type="GO" id="GO:0016491">
    <property type="term" value="F:oxidoreductase activity"/>
    <property type="evidence" value="ECO:0007669"/>
    <property type="project" value="UniProtKB-KW"/>
</dbReference>
<keyword evidence="3 8" id="KW-0479">Metal-binding</keyword>
<evidence type="ECO:0000313" key="10">
    <source>
        <dbReference type="EMBL" id="ANN21659.1"/>
    </source>
</evidence>
<dbReference type="GO" id="GO:0017000">
    <property type="term" value="P:antibiotic biosynthetic process"/>
    <property type="evidence" value="ECO:0007669"/>
    <property type="project" value="UniProtKB-KW"/>
</dbReference>
<dbReference type="InterPro" id="IPR014503">
    <property type="entry name" value="Clavaminate_syn-like"/>
</dbReference>
<evidence type="ECO:0000256" key="2">
    <source>
        <dbReference type="ARBA" id="ARBA00008425"/>
    </source>
</evidence>
<comment type="cofactor">
    <cofactor evidence="1">
        <name>Fe(2+)</name>
        <dbReference type="ChEBI" id="CHEBI:29033"/>
    </cofactor>
</comment>
<organism evidence="10 11">
    <name type="scientific">Amycolatopsis orientalis</name>
    <name type="common">Nocardia orientalis</name>
    <dbReference type="NCBI Taxonomy" id="31958"/>
    <lineage>
        <taxon>Bacteria</taxon>
        <taxon>Bacillati</taxon>
        <taxon>Actinomycetota</taxon>
        <taxon>Actinomycetes</taxon>
        <taxon>Pseudonocardiales</taxon>
        <taxon>Pseudonocardiaceae</taxon>
        <taxon>Amycolatopsis</taxon>
    </lineage>
</organism>
<keyword evidence="4" id="KW-0560">Oxidoreductase</keyword>
<feature type="binding site" evidence="8">
    <location>
        <position position="139"/>
    </location>
    <ligand>
        <name>Fe cation</name>
        <dbReference type="ChEBI" id="CHEBI:24875"/>
    </ligand>
</feature>
<dbReference type="STRING" id="31958.SD37_09295"/>
<dbReference type="InterPro" id="IPR042098">
    <property type="entry name" value="TauD-like_sf"/>
</dbReference>
<keyword evidence="5 8" id="KW-0408">Iron</keyword>
<gene>
    <name evidence="10" type="ORF">SD37_09295</name>
</gene>
<dbReference type="EMBL" id="CP016174">
    <property type="protein sequence ID" value="ANN21659.1"/>
    <property type="molecule type" value="Genomic_DNA"/>
</dbReference>
<proteinExistence type="inferred from homology"/>
<keyword evidence="6" id="KW-0045">Antibiotic biosynthesis</keyword>
<feature type="binding site" evidence="7">
    <location>
        <position position="289"/>
    </location>
    <ligand>
        <name>2-oxoglutarate</name>
        <dbReference type="ChEBI" id="CHEBI:16810"/>
    </ligand>
</feature>
<feature type="binding site" evidence="8">
    <location>
        <position position="141"/>
    </location>
    <ligand>
        <name>Fe cation</name>
        <dbReference type="ChEBI" id="CHEBI:24875"/>
    </ligand>
</feature>
<name>A0A193CB28_AMYOR</name>
<evidence type="ECO:0000256" key="7">
    <source>
        <dbReference type="PIRSR" id="PIRSR019543-1"/>
    </source>
</evidence>
<comment type="similarity">
    <text evidence="2">Belongs to the clavaminate synthase family.</text>
</comment>
<evidence type="ECO:0000256" key="4">
    <source>
        <dbReference type="ARBA" id="ARBA00023002"/>
    </source>
</evidence>
<dbReference type="PIRSF" id="PIRSF019543">
    <property type="entry name" value="Clavaminate_syn"/>
    <property type="match status" value="1"/>
</dbReference>
<dbReference type="AlphaFoldDB" id="A0A193CB28"/>
<dbReference type="PANTHER" id="PTHR10696">
    <property type="entry name" value="GAMMA-BUTYROBETAINE HYDROXYLASE-RELATED"/>
    <property type="match status" value="1"/>
</dbReference>
<keyword evidence="11" id="KW-1185">Reference proteome</keyword>
<evidence type="ECO:0000259" key="9">
    <source>
        <dbReference type="Pfam" id="PF02668"/>
    </source>
</evidence>
<reference evidence="10 11" key="1">
    <citation type="journal article" date="2015" name="Genome Announc.">
        <title>Draft Genome Sequence of Norvancomycin-Producing Strain Amycolatopsis orientalis CPCC200066.</title>
        <authorList>
            <person name="Lei X."/>
            <person name="Yuan F."/>
            <person name="Shi Y."/>
            <person name="Li X."/>
            <person name="Wang L."/>
            <person name="Hong B."/>
        </authorList>
    </citation>
    <scope>NUCLEOTIDE SEQUENCE [LARGE SCALE GENOMIC DNA]</scope>
    <source>
        <strain evidence="10 11">B-37</strain>
    </source>
</reference>
<dbReference type="KEGG" id="aori:SD37_09295"/>
<feature type="binding site" evidence="7">
    <location>
        <position position="165"/>
    </location>
    <ligand>
        <name>2-oxoglutarate</name>
        <dbReference type="ChEBI" id="CHEBI:16810"/>
    </ligand>
</feature>
<dbReference type="Gene3D" id="3.60.130.10">
    <property type="entry name" value="Clavaminate synthase-like"/>
    <property type="match status" value="1"/>
</dbReference>
<dbReference type="InterPro" id="IPR003819">
    <property type="entry name" value="TauD/TfdA-like"/>
</dbReference>
<dbReference type="Proteomes" id="UP000093695">
    <property type="component" value="Chromosome"/>
</dbReference>
<evidence type="ECO:0000313" key="11">
    <source>
        <dbReference type="Proteomes" id="UP000093695"/>
    </source>
</evidence>
<dbReference type="GO" id="GO:0005506">
    <property type="term" value="F:iron ion binding"/>
    <property type="evidence" value="ECO:0007669"/>
    <property type="project" value="InterPro"/>
</dbReference>
<evidence type="ECO:0000256" key="6">
    <source>
        <dbReference type="ARBA" id="ARBA00023194"/>
    </source>
</evidence>
<dbReference type="InterPro" id="IPR050411">
    <property type="entry name" value="AlphaKG_dependent_hydroxylases"/>
</dbReference>
<sequence>MTAAESSEVASLADRTLGAMSDGELVGHLDEVRVASENLPSRLRSFLIESRVTESEIFSVSGLPIGSDLPPTPAGWTAAQRTGAGLREQMVLLLCGSLVGDPFTWATQQNGRLVHDVCPAPDAERSLTSASSLAALSLHTEDVHHACRGDYVALLCLRNPDAVATSVVRADAVALAPEIRRLLREQRFEFHPDDSHTGSGRDAGSAVDEGPVFFGPEERPYVRFDADFVSGKDDVAQDAVRDAAKCFQAATEQLVLEPGEVVFLDNYRVVHGRGSFVPRYDGTDRWLKRVNLARDIRRTYRKLGTRSRVIK</sequence>
<feature type="binding site" evidence="8">
    <location>
        <position position="271"/>
    </location>
    <ligand>
        <name>Fe cation</name>
        <dbReference type="ChEBI" id="CHEBI:24875"/>
    </ligand>
</feature>
<dbReference type="PANTHER" id="PTHR10696:SF56">
    <property type="entry name" value="TAUD_TFDA-LIKE DOMAIN-CONTAINING PROTEIN"/>
    <property type="match status" value="1"/>
</dbReference>
<evidence type="ECO:0000256" key="5">
    <source>
        <dbReference type="ARBA" id="ARBA00023004"/>
    </source>
</evidence>
<accession>A0A193CB28</accession>
<evidence type="ECO:0000256" key="8">
    <source>
        <dbReference type="PIRSR" id="PIRSR019543-2"/>
    </source>
</evidence>
<evidence type="ECO:0000256" key="3">
    <source>
        <dbReference type="ARBA" id="ARBA00022723"/>
    </source>
</evidence>
<protein>
    <recommendedName>
        <fullName evidence="9">TauD/TfdA-like domain-containing protein</fullName>
    </recommendedName>
</protein>
<evidence type="ECO:0000256" key="1">
    <source>
        <dbReference type="ARBA" id="ARBA00001954"/>
    </source>
</evidence>